<keyword evidence="2 7" id="KW-0732">Signal</keyword>
<feature type="compositionally biased region" description="Basic and acidic residues" evidence="6">
    <location>
        <begin position="41"/>
        <end position="60"/>
    </location>
</feature>
<keyword evidence="9" id="KW-1185">Reference proteome</keyword>
<evidence type="ECO:0000256" key="7">
    <source>
        <dbReference type="SAM" id="SignalP"/>
    </source>
</evidence>
<dbReference type="Proteomes" id="UP001454086">
    <property type="component" value="Unassembled WGS sequence"/>
</dbReference>
<feature type="region of interest" description="Disordered" evidence="6">
    <location>
        <begin position="22"/>
        <end position="66"/>
    </location>
</feature>
<dbReference type="RefSeq" id="WP_025486131.1">
    <property type="nucleotide sequence ID" value="NZ_JAJFEB010000009.1"/>
</dbReference>
<dbReference type="PANTHER" id="PTHR43649">
    <property type="entry name" value="ARABINOSE-BINDING PROTEIN-RELATED"/>
    <property type="match status" value="1"/>
</dbReference>
<protein>
    <submittedName>
        <fullName evidence="8">Extracellular solute-binding protein</fullName>
    </submittedName>
</protein>
<keyword evidence="3" id="KW-0472">Membrane</keyword>
<comment type="caution">
    <text evidence="8">The sequence shown here is derived from an EMBL/GenBank/DDBJ whole genome shotgun (WGS) entry which is preliminary data.</text>
</comment>
<feature type="compositionally biased region" description="Polar residues" evidence="6">
    <location>
        <begin position="27"/>
        <end position="38"/>
    </location>
</feature>
<sequence length="468" mass="50500">MRKRRIMAMTLAAVMAASLTACGGSDKGTTTPAPGQNQESAAKDSGADSAKDSAEGKNADSAEGSGEQVTLTYWSWLPTVEQSGTMIADFEKANPDIKIEYIRTEQDDYFEKLQVAMASGTGPDLFGLTTGPMAKQYAPFTEDMKGLADQYLPGWDGVISGTAVNQCVTEDGHMVGMPLLVAGMTDLLYNKTLMDECGIEKVPTTYAELKDAAEKAKAKGYVCVAAGAADDWINSDWFVQISNEFEKGAVYEAEQGKRPWTDQCFVDTMKAWQNLFSDGIFEDGALGVATYPDARDQYFFARKAVFFMTGSWHLGPVSPSAPEIQGTEISNQKDIIGMSVFPSMTEDGTICGTSGVDIVLAVNKDCKEKEAAMRFVEYMSNGEGQQYWVNRLQGAPVSSEIQYTGTVDGELQQQSIDEVNDYVSNAVGNRKLVNSEIETAIQVAMQNVAAGADPAQELKGVQSVADSQ</sequence>
<feature type="signal peptide" evidence="7">
    <location>
        <begin position="1"/>
        <end position="23"/>
    </location>
</feature>
<evidence type="ECO:0000256" key="6">
    <source>
        <dbReference type="SAM" id="MobiDB-lite"/>
    </source>
</evidence>
<dbReference type="Gene3D" id="3.40.190.10">
    <property type="entry name" value="Periplasmic binding protein-like II"/>
    <property type="match status" value="2"/>
</dbReference>
<organism evidence="8 9">
    <name type="scientific">Enterocloster hominis</name>
    <name type="common">ex Hitch et al. 2024</name>
    <dbReference type="NCBI Taxonomy" id="1917870"/>
    <lineage>
        <taxon>Bacteria</taxon>
        <taxon>Bacillati</taxon>
        <taxon>Bacillota</taxon>
        <taxon>Clostridia</taxon>
        <taxon>Lachnospirales</taxon>
        <taxon>Lachnospiraceae</taxon>
        <taxon>Enterocloster</taxon>
    </lineage>
</organism>
<dbReference type="EMBL" id="JBBMFM010000020">
    <property type="protein sequence ID" value="MEQ2424866.1"/>
    <property type="molecule type" value="Genomic_DNA"/>
</dbReference>
<proteinExistence type="predicted"/>
<evidence type="ECO:0000313" key="8">
    <source>
        <dbReference type="EMBL" id="MEQ2424866.1"/>
    </source>
</evidence>
<accession>A0ABV1D3C4</accession>
<evidence type="ECO:0000256" key="2">
    <source>
        <dbReference type="ARBA" id="ARBA00022729"/>
    </source>
</evidence>
<evidence type="ECO:0000256" key="1">
    <source>
        <dbReference type="ARBA" id="ARBA00022475"/>
    </source>
</evidence>
<evidence type="ECO:0000256" key="4">
    <source>
        <dbReference type="ARBA" id="ARBA00023139"/>
    </source>
</evidence>
<dbReference type="SUPFAM" id="SSF53850">
    <property type="entry name" value="Periplasmic binding protein-like II"/>
    <property type="match status" value="1"/>
</dbReference>
<gene>
    <name evidence="8" type="ORF">WMQ36_07765</name>
</gene>
<dbReference type="InterPro" id="IPR050490">
    <property type="entry name" value="Bact_solute-bd_prot1"/>
</dbReference>
<evidence type="ECO:0000313" key="9">
    <source>
        <dbReference type="Proteomes" id="UP001454086"/>
    </source>
</evidence>
<evidence type="ECO:0000256" key="5">
    <source>
        <dbReference type="ARBA" id="ARBA00023288"/>
    </source>
</evidence>
<name>A0ABV1D3C4_9FIRM</name>
<evidence type="ECO:0000256" key="3">
    <source>
        <dbReference type="ARBA" id="ARBA00023136"/>
    </source>
</evidence>
<keyword evidence="4" id="KW-0564">Palmitate</keyword>
<reference evidence="8 9" key="1">
    <citation type="submission" date="2024-03" db="EMBL/GenBank/DDBJ databases">
        <title>Human intestinal bacterial collection.</title>
        <authorList>
            <person name="Pauvert C."/>
            <person name="Hitch T.C.A."/>
            <person name="Clavel T."/>
        </authorList>
    </citation>
    <scope>NUCLEOTIDE SEQUENCE [LARGE SCALE GENOMIC DNA]</scope>
    <source>
        <strain evidence="8 9">CLA-SR-H021</strain>
    </source>
</reference>
<dbReference type="PANTHER" id="PTHR43649:SF33">
    <property type="entry name" value="POLYGALACTURONAN_RHAMNOGALACTURONAN-BINDING PROTEIN YTCQ"/>
    <property type="match status" value="1"/>
</dbReference>
<keyword evidence="1" id="KW-1003">Cell membrane</keyword>
<feature type="chain" id="PRO_5046082091" evidence="7">
    <location>
        <begin position="24"/>
        <end position="468"/>
    </location>
</feature>
<keyword evidence="5" id="KW-0449">Lipoprotein</keyword>
<dbReference type="PROSITE" id="PS51257">
    <property type="entry name" value="PROKAR_LIPOPROTEIN"/>
    <property type="match status" value="1"/>
</dbReference>
<dbReference type="InterPro" id="IPR006059">
    <property type="entry name" value="SBP"/>
</dbReference>
<dbReference type="Pfam" id="PF01547">
    <property type="entry name" value="SBP_bac_1"/>
    <property type="match status" value="1"/>
</dbReference>